<reference evidence="2 3" key="1">
    <citation type="submission" date="2015-06" db="EMBL/GenBank/DDBJ databases">
        <title>Draft genome sequence of an Alphaproteobacteria species associated to the Mediterranean sponge Oscarella lobularis.</title>
        <authorList>
            <person name="Jourda C."/>
            <person name="Santini S."/>
            <person name="Claverie J.-M."/>
        </authorList>
    </citation>
    <scope>NUCLEOTIDE SEQUENCE [LARGE SCALE GENOMIC DNA]</scope>
    <source>
        <strain evidence="2">IGS</strain>
    </source>
</reference>
<evidence type="ECO:0000313" key="3">
    <source>
        <dbReference type="Proteomes" id="UP000037178"/>
    </source>
</evidence>
<name>A0A0J9ED48_9RHOB</name>
<feature type="chain" id="PRO_5005318194" description="DUF306 domain-containing protein" evidence="1">
    <location>
        <begin position="18"/>
        <end position="117"/>
    </location>
</feature>
<dbReference type="EMBL" id="LFTY01000001">
    <property type="protein sequence ID" value="KMW60630.1"/>
    <property type="molecule type" value="Genomic_DNA"/>
</dbReference>
<protein>
    <recommendedName>
        <fullName evidence="4">DUF306 domain-containing protein</fullName>
    </recommendedName>
</protein>
<feature type="signal peptide" evidence="1">
    <location>
        <begin position="1"/>
        <end position="17"/>
    </location>
</feature>
<gene>
    <name evidence="2" type="ORF">AIOL_000794</name>
</gene>
<dbReference type="RefSeq" id="WP_152912348.1">
    <property type="nucleotide sequence ID" value="NZ_LFTY01000001.1"/>
</dbReference>
<proteinExistence type="predicted"/>
<dbReference type="Proteomes" id="UP000037178">
    <property type="component" value="Unassembled WGS sequence"/>
</dbReference>
<dbReference type="AlphaFoldDB" id="A0A0J9ED48"/>
<accession>A0A0J9ED48</accession>
<organism evidence="2 3">
    <name type="scientific">Candidatus Rhodobacter oscarellae</name>
    <dbReference type="NCBI Taxonomy" id="1675527"/>
    <lineage>
        <taxon>Bacteria</taxon>
        <taxon>Pseudomonadati</taxon>
        <taxon>Pseudomonadota</taxon>
        <taxon>Alphaproteobacteria</taxon>
        <taxon>Rhodobacterales</taxon>
        <taxon>Rhodobacter group</taxon>
        <taxon>Rhodobacter</taxon>
    </lineage>
</organism>
<dbReference type="PATRIC" id="fig|1675527.3.peg.851"/>
<evidence type="ECO:0000256" key="1">
    <source>
        <dbReference type="SAM" id="SignalP"/>
    </source>
</evidence>
<keyword evidence="1" id="KW-0732">Signal</keyword>
<keyword evidence="3" id="KW-1185">Reference proteome</keyword>
<dbReference type="STRING" id="1675527.AIOL_000794"/>
<sequence>MRYLALLAVLAATPLSAQNFDGIYRPAGPAGEGWNCQVVGADGGAIAIRGELFQAVGSTCRLTNPIQIRRMEGMLFNGACESEGTQENHRFFLMLTPDGVVALRGDGAVINLARCPS</sequence>
<dbReference type="OrthoDB" id="7727934at2"/>
<evidence type="ECO:0008006" key="4">
    <source>
        <dbReference type="Google" id="ProtNLM"/>
    </source>
</evidence>
<comment type="caution">
    <text evidence="2">The sequence shown here is derived from an EMBL/GenBank/DDBJ whole genome shotgun (WGS) entry which is preliminary data.</text>
</comment>
<evidence type="ECO:0000313" key="2">
    <source>
        <dbReference type="EMBL" id="KMW60630.1"/>
    </source>
</evidence>